<dbReference type="PANTHER" id="PTHR43479">
    <property type="entry name" value="ACREF/ENVCD OPERON REPRESSOR-RELATED"/>
    <property type="match status" value="1"/>
</dbReference>
<dbReference type="Gene3D" id="1.10.10.60">
    <property type="entry name" value="Homeodomain-like"/>
    <property type="match status" value="1"/>
</dbReference>
<gene>
    <name evidence="4" type="ORF">BC792_10527</name>
</gene>
<organism evidence="4 5">
    <name type="scientific">Sphingobacterium allocomposti</name>
    <dbReference type="NCBI Taxonomy" id="415956"/>
    <lineage>
        <taxon>Bacteria</taxon>
        <taxon>Pseudomonadati</taxon>
        <taxon>Bacteroidota</taxon>
        <taxon>Sphingobacteriia</taxon>
        <taxon>Sphingobacteriales</taxon>
        <taxon>Sphingobacteriaceae</taxon>
        <taxon>Sphingobacterium</taxon>
    </lineage>
</organism>
<name>A0A5S5DKR6_9SPHI</name>
<dbReference type="InterPro" id="IPR009057">
    <property type="entry name" value="Homeodomain-like_sf"/>
</dbReference>
<sequence length="203" mass="23299">MDTKKDQIVQIALKRFSHYGFNKTTMSEIAVDLNITKANLYYYYPDKNSLIKDVLIYISDDIVAKEYSILDQYDGDLLTVLFQLLELRAAYLKEYYVLHISENVEWIRGRGVGLVLEHMHYKEVEVMQELFKRAVARGEIALDNIDEAATSYMEVVKGLSLLRSVADVLSGMPNADNVDKILESQKRVTNFIFSNKVIVNTSL</sequence>
<dbReference type="Proteomes" id="UP000325105">
    <property type="component" value="Unassembled WGS sequence"/>
</dbReference>
<comment type="caution">
    <text evidence="4">The sequence shown here is derived from an EMBL/GenBank/DDBJ whole genome shotgun (WGS) entry which is preliminary data.</text>
</comment>
<feature type="domain" description="HTH tetR-type" evidence="3">
    <location>
        <begin position="2"/>
        <end position="62"/>
    </location>
</feature>
<evidence type="ECO:0000313" key="5">
    <source>
        <dbReference type="Proteomes" id="UP000325105"/>
    </source>
</evidence>
<proteinExistence type="predicted"/>
<dbReference type="InterPro" id="IPR039536">
    <property type="entry name" value="TetR_C_Proteobacteria"/>
</dbReference>
<evidence type="ECO:0000259" key="3">
    <source>
        <dbReference type="PROSITE" id="PS50977"/>
    </source>
</evidence>
<evidence type="ECO:0000256" key="1">
    <source>
        <dbReference type="ARBA" id="ARBA00023125"/>
    </source>
</evidence>
<keyword evidence="1 2" id="KW-0238">DNA-binding</keyword>
<protein>
    <submittedName>
        <fullName evidence="4">TetR family transcriptional regulator</fullName>
    </submittedName>
</protein>
<feature type="DNA-binding region" description="H-T-H motif" evidence="2">
    <location>
        <begin position="25"/>
        <end position="44"/>
    </location>
</feature>
<dbReference type="Gene3D" id="1.10.357.10">
    <property type="entry name" value="Tetracycline Repressor, domain 2"/>
    <property type="match status" value="1"/>
</dbReference>
<dbReference type="PROSITE" id="PS50977">
    <property type="entry name" value="HTH_TETR_2"/>
    <property type="match status" value="1"/>
</dbReference>
<dbReference type="Pfam" id="PF14246">
    <property type="entry name" value="TetR_C_7"/>
    <property type="match status" value="1"/>
</dbReference>
<keyword evidence="5" id="KW-1185">Reference proteome</keyword>
<dbReference type="AlphaFoldDB" id="A0A5S5DKR6"/>
<dbReference type="EMBL" id="VNHX01000005">
    <property type="protein sequence ID" value="TYP96540.1"/>
    <property type="molecule type" value="Genomic_DNA"/>
</dbReference>
<evidence type="ECO:0000256" key="2">
    <source>
        <dbReference type="PROSITE-ProRule" id="PRU00335"/>
    </source>
</evidence>
<dbReference type="SUPFAM" id="SSF46689">
    <property type="entry name" value="Homeodomain-like"/>
    <property type="match status" value="1"/>
</dbReference>
<dbReference type="OrthoDB" id="9802802at2"/>
<dbReference type="InterPro" id="IPR050624">
    <property type="entry name" value="HTH-type_Tx_Regulator"/>
</dbReference>
<dbReference type="InterPro" id="IPR001647">
    <property type="entry name" value="HTH_TetR"/>
</dbReference>
<evidence type="ECO:0000313" key="4">
    <source>
        <dbReference type="EMBL" id="TYP96540.1"/>
    </source>
</evidence>
<dbReference type="PRINTS" id="PR00455">
    <property type="entry name" value="HTHTETR"/>
</dbReference>
<dbReference type="Pfam" id="PF00440">
    <property type="entry name" value="TetR_N"/>
    <property type="match status" value="1"/>
</dbReference>
<accession>A0A5S5DKR6</accession>
<dbReference type="RefSeq" id="WP_148907938.1">
    <property type="nucleotide sequence ID" value="NZ_VNHX01000005.1"/>
</dbReference>
<dbReference type="PANTHER" id="PTHR43479:SF11">
    <property type="entry name" value="ACREF_ENVCD OPERON REPRESSOR-RELATED"/>
    <property type="match status" value="1"/>
</dbReference>
<reference evidence="4 5" key="1">
    <citation type="submission" date="2019-07" db="EMBL/GenBank/DDBJ databases">
        <title>Genomic Encyclopedia of Archaeal and Bacterial Type Strains, Phase II (KMG-II): from individual species to whole genera.</title>
        <authorList>
            <person name="Goeker M."/>
        </authorList>
    </citation>
    <scope>NUCLEOTIDE SEQUENCE [LARGE SCALE GENOMIC DNA]</scope>
    <source>
        <strain evidence="4 5">DSM 18850</strain>
    </source>
</reference>
<dbReference type="GO" id="GO:0003677">
    <property type="term" value="F:DNA binding"/>
    <property type="evidence" value="ECO:0007669"/>
    <property type="project" value="UniProtKB-UniRule"/>
</dbReference>